<proteinExistence type="predicted"/>
<organism evidence="1 2">
    <name type="scientific">Smallanthus sonchifolius</name>
    <dbReference type="NCBI Taxonomy" id="185202"/>
    <lineage>
        <taxon>Eukaryota</taxon>
        <taxon>Viridiplantae</taxon>
        <taxon>Streptophyta</taxon>
        <taxon>Embryophyta</taxon>
        <taxon>Tracheophyta</taxon>
        <taxon>Spermatophyta</taxon>
        <taxon>Magnoliopsida</taxon>
        <taxon>eudicotyledons</taxon>
        <taxon>Gunneridae</taxon>
        <taxon>Pentapetalae</taxon>
        <taxon>asterids</taxon>
        <taxon>campanulids</taxon>
        <taxon>Asterales</taxon>
        <taxon>Asteraceae</taxon>
        <taxon>Asteroideae</taxon>
        <taxon>Heliantheae alliance</taxon>
        <taxon>Millerieae</taxon>
        <taxon>Smallanthus</taxon>
    </lineage>
</organism>
<comment type="caution">
    <text evidence="1">The sequence shown here is derived from an EMBL/GenBank/DDBJ whole genome shotgun (WGS) entry which is preliminary data.</text>
</comment>
<dbReference type="EMBL" id="CM042038">
    <property type="protein sequence ID" value="KAI3732982.1"/>
    <property type="molecule type" value="Genomic_DNA"/>
</dbReference>
<evidence type="ECO:0000313" key="2">
    <source>
        <dbReference type="Proteomes" id="UP001056120"/>
    </source>
</evidence>
<keyword evidence="2" id="KW-1185">Reference proteome</keyword>
<name>A0ACB9CFD1_9ASTR</name>
<gene>
    <name evidence="1" type="ORF">L1987_64196</name>
</gene>
<protein>
    <submittedName>
        <fullName evidence="1">Uncharacterized protein</fullName>
    </submittedName>
</protein>
<reference evidence="1 2" key="2">
    <citation type="journal article" date="2022" name="Mol. Ecol. Resour.">
        <title>The genomes of chicory, endive, great burdock and yacon provide insights into Asteraceae paleo-polyploidization history and plant inulin production.</title>
        <authorList>
            <person name="Fan W."/>
            <person name="Wang S."/>
            <person name="Wang H."/>
            <person name="Wang A."/>
            <person name="Jiang F."/>
            <person name="Liu H."/>
            <person name="Zhao H."/>
            <person name="Xu D."/>
            <person name="Zhang Y."/>
        </authorList>
    </citation>
    <scope>NUCLEOTIDE SEQUENCE [LARGE SCALE GENOMIC DNA]</scope>
    <source>
        <strain evidence="2">cv. Yunnan</strain>
        <tissue evidence="1">Leaves</tissue>
    </source>
</reference>
<dbReference type="Proteomes" id="UP001056120">
    <property type="component" value="Linkage Group LG21"/>
</dbReference>
<sequence>MANTDRCRPLVASPQLPPSLLFNPSNPPPPPFIPSAPSDVVVSATVSRLSLLSVVSITLPSLTSIIWIQTHVLLQIVLELKQHFISLQMVHRTENIGGGLRFANEYLELDYVLSLCYCSTEKNTMLFWMLMLGLPGDWRLRPRTGGPNGFLNPQIQKSFYCRFGQISSSAEAKRDHDNLLSKESSVIPA</sequence>
<reference evidence="2" key="1">
    <citation type="journal article" date="2022" name="Mol. Ecol. Resour.">
        <title>The genomes of chicory, endive, great burdock and yacon provide insights into Asteraceae palaeo-polyploidization history and plant inulin production.</title>
        <authorList>
            <person name="Fan W."/>
            <person name="Wang S."/>
            <person name="Wang H."/>
            <person name="Wang A."/>
            <person name="Jiang F."/>
            <person name="Liu H."/>
            <person name="Zhao H."/>
            <person name="Xu D."/>
            <person name="Zhang Y."/>
        </authorList>
    </citation>
    <scope>NUCLEOTIDE SEQUENCE [LARGE SCALE GENOMIC DNA]</scope>
    <source>
        <strain evidence="2">cv. Yunnan</strain>
    </source>
</reference>
<accession>A0ACB9CFD1</accession>
<evidence type="ECO:0000313" key="1">
    <source>
        <dbReference type="EMBL" id="KAI3732982.1"/>
    </source>
</evidence>